<protein>
    <recommendedName>
        <fullName evidence="1">RES domain-containing protein</fullName>
    </recommendedName>
</protein>
<accession>A0A3Q9QT84</accession>
<dbReference type="Proteomes" id="UP000282892">
    <property type="component" value="Chromosome"/>
</dbReference>
<sequence>MQEVICSRCCGIHEQMEEINIDFDDLKESPPLLIVGYSEEGEYSCKECGDELYPKEMYVEEEYEKEELIKLVTEKIGEILSEKIEFCSHCTTGQEIEYASYTYEKEALNYSRVGEDLYEFLCDNGVIEEYLDLVLDNLVCQSCNYGTGYDPNNPDSGKFEPLDRIYTSEEIDSFWGFDEESFLEIAKKYEINIEPSELKDFENYLFEKPLLAYKHDIGNKIYQTLKNIYYEKDYYRLEVGMELLRGRNRGRDKQKYTQLGMWNPPKGETTHGRFNPVGISVLYCTNDINGIPYEIEPKKNEVTDVATFTNSKTLNLLDIDEIFTGFEGFLSLENQESTNVRKGYLITNYIAICCIEIGFDGVKYKGANGLDYYNFAFFNPDSKTFSVNEEIESINFKPKYDFS</sequence>
<dbReference type="RefSeq" id="WP_127486439.1">
    <property type="nucleotide sequence ID" value="NZ_CP022572.1"/>
</dbReference>
<evidence type="ECO:0000313" key="3">
    <source>
        <dbReference type="Proteomes" id="UP000282892"/>
    </source>
</evidence>
<dbReference type="EMBL" id="CP022572">
    <property type="protein sequence ID" value="AZU61675.1"/>
    <property type="molecule type" value="Genomic_DNA"/>
</dbReference>
<dbReference type="OrthoDB" id="2794062at2"/>
<proteinExistence type="predicted"/>
<gene>
    <name evidence="2" type="ORF">CHR53_10520</name>
</gene>
<dbReference type="KEGG" id="nmk:CHR53_10520"/>
<organism evidence="2 3">
    <name type="scientific">Neobacillus mesonae</name>
    <dbReference type="NCBI Taxonomy" id="1193713"/>
    <lineage>
        <taxon>Bacteria</taxon>
        <taxon>Bacillati</taxon>
        <taxon>Bacillota</taxon>
        <taxon>Bacilli</taxon>
        <taxon>Bacillales</taxon>
        <taxon>Bacillaceae</taxon>
        <taxon>Neobacillus</taxon>
    </lineage>
</organism>
<evidence type="ECO:0000259" key="1">
    <source>
        <dbReference type="Pfam" id="PF08808"/>
    </source>
</evidence>
<name>A0A3Q9QT84_9BACI</name>
<evidence type="ECO:0000313" key="2">
    <source>
        <dbReference type="EMBL" id="AZU61675.1"/>
    </source>
</evidence>
<keyword evidence="3" id="KW-1185">Reference proteome</keyword>
<dbReference type="Pfam" id="PF08808">
    <property type="entry name" value="RES"/>
    <property type="match status" value="1"/>
</dbReference>
<feature type="domain" description="RES" evidence="1">
    <location>
        <begin position="260"/>
        <end position="387"/>
    </location>
</feature>
<dbReference type="AlphaFoldDB" id="A0A3Q9QT84"/>
<reference evidence="2 3" key="1">
    <citation type="submission" date="2017-07" db="EMBL/GenBank/DDBJ databases">
        <title>The complete genome sequence of Bacillus mesonae strain H20-5, an efficient strain improving plant abiotic stress resistance.</title>
        <authorList>
            <person name="Kim S.Y."/>
            <person name="Song H."/>
            <person name="Sang M.K."/>
            <person name="Weon H.-Y."/>
            <person name="Song J."/>
        </authorList>
    </citation>
    <scope>NUCLEOTIDE SEQUENCE [LARGE SCALE GENOMIC DNA]</scope>
    <source>
        <strain evidence="2 3">H20-5</strain>
    </source>
</reference>
<dbReference type="InterPro" id="IPR014914">
    <property type="entry name" value="RES_dom"/>
</dbReference>